<evidence type="ECO:0000256" key="2">
    <source>
        <dbReference type="SAM" id="SignalP"/>
    </source>
</evidence>
<dbReference type="AlphaFoldDB" id="A0AAV2YY69"/>
<dbReference type="Gene3D" id="2.60.40.760">
    <property type="entry name" value="Expansin, cellulose-binding-like domain"/>
    <property type="match status" value="1"/>
</dbReference>
<evidence type="ECO:0000313" key="3">
    <source>
        <dbReference type="EMBL" id="DAZ97484.1"/>
    </source>
</evidence>
<evidence type="ECO:0000313" key="4">
    <source>
        <dbReference type="Proteomes" id="UP001146120"/>
    </source>
</evidence>
<dbReference type="InterPro" id="IPR051477">
    <property type="entry name" value="Expansin_CellWall"/>
</dbReference>
<dbReference type="PANTHER" id="PTHR31836">
    <property type="match status" value="1"/>
</dbReference>
<dbReference type="InterPro" id="IPR036908">
    <property type="entry name" value="RlpA-like_sf"/>
</dbReference>
<name>A0AAV2YY69_9STRA</name>
<accession>A0AAV2YY69</accession>
<dbReference type="Proteomes" id="UP001146120">
    <property type="component" value="Unassembled WGS sequence"/>
</dbReference>
<reference evidence="3" key="1">
    <citation type="submission" date="2022-11" db="EMBL/GenBank/DDBJ databases">
        <authorList>
            <person name="Morgan W.R."/>
            <person name="Tartar A."/>
        </authorList>
    </citation>
    <scope>NUCLEOTIDE SEQUENCE</scope>
    <source>
        <strain evidence="3">ARSEF 373</strain>
    </source>
</reference>
<evidence type="ECO:0008006" key="5">
    <source>
        <dbReference type="Google" id="ProtNLM"/>
    </source>
</evidence>
<gene>
    <name evidence="3" type="ORF">N0F65_009967</name>
</gene>
<dbReference type="EMBL" id="DAKRPA010000134">
    <property type="protein sequence ID" value="DAZ97484.1"/>
    <property type="molecule type" value="Genomic_DNA"/>
</dbReference>
<keyword evidence="4" id="KW-1185">Reference proteome</keyword>
<dbReference type="PANTHER" id="PTHR31836:SF21">
    <property type="entry name" value="EXPANSIN-LIKE PROTEIN 7"/>
    <property type="match status" value="1"/>
</dbReference>
<comment type="caution">
    <text evidence="3">The sequence shown here is derived from an EMBL/GenBank/DDBJ whole genome shotgun (WGS) entry which is preliminary data.</text>
</comment>
<organism evidence="3 4">
    <name type="scientific">Lagenidium giganteum</name>
    <dbReference type="NCBI Taxonomy" id="4803"/>
    <lineage>
        <taxon>Eukaryota</taxon>
        <taxon>Sar</taxon>
        <taxon>Stramenopiles</taxon>
        <taxon>Oomycota</taxon>
        <taxon>Peronosporomycetes</taxon>
        <taxon>Pythiales</taxon>
        <taxon>Pythiaceae</taxon>
    </lineage>
</organism>
<dbReference type="SUPFAM" id="SSF50685">
    <property type="entry name" value="Barwin-like endoglucanases"/>
    <property type="match status" value="1"/>
</dbReference>
<evidence type="ECO:0000256" key="1">
    <source>
        <dbReference type="ARBA" id="ARBA00022729"/>
    </source>
</evidence>
<feature type="chain" id="PRO_5043393886" description="Expansin-like EG45 domain-containing protein" evidence="2">
    <location>
        <begin position="18"/>
        <end position="267"/>
    </location>
</feature>
<dbReference type="Gene3D" id="2.40.40.10">
    <property type="entry name" value="RlpA-like domain"/>
    <property type="match status" value="1"/>
</dbReference>
<reference evidence="3" key="2">
    <citation type="journal article" date="2023" name="Microbiol Resour">
        <title>Decontamination and Annotation of the Draft Genome Sequence of the Oomycete Lagenidium giganteum ARSEF 373.</title>
        <authorList>
            <person name="Morgan W.R."/>
            <person name="Tartar A."/>
        </authorList>
    </citation>
    <scope>NUCLEOTIDE SEQUENCE</scope>
    <source>
        <strain evidence="3">ARSEF 373</strain>
    </source>
</reference>
<proteinExistence type="predicted"/>
<sequence>MLASITTAALVATSVVAASTSATAAAAAAASAAVETKFQGYARNTATTDYLPNKCYYDNIWGDRISAGESHFAYVLKPDWHNASVCGQCATVKVTGATGSARTRPVTVLITSYDDNVLCPTGDPRCQPGSLLLSTQAYRDMFYGTTPSSAPIEWELVPCPDDFVKGNVEFFFHPGTSNGYISLQPRNFRRAVGKIELEYADGTVAEFGQPGDIVDYGSYRTLLPANPDALHQGFTIRAYARDSDDTVEVHFDKIPAGSSTVQADGQF</sequence>
<protein>
    <recommendedName>
        <fullName evidence="5">Expansin-like EG45 domain-containing protein</fullName>
    </recommendedName>
</protein>
<keyword evidence="1 2" id="KW-0732">Signal</keyword>
<feature type="signal peptide" evidence="2">
    <location>
        <begin position="1"/>
        <end position="17"/>
    </location>
</feature>
<dbReference type="InterPro" id="IPR036749">
    <property type="entry name" value="Expansin_CBD_sf"/>
</dbReference>